<accession>A0ABW3S306</accession>
<dbReference type="InterPro" id="IPR014722">
    <property type="entry name" value="Rib_uL2_dom2"/>
</dbReference>
<dbReference type="InterPro" id="IPR008991">
    <property type="entry name" value="Translation_prot_SH3-like_sf"/>
</dbReference>
<dbReference type="Proteomes" id="UP001597262">
    <property type="component" value="Unassembled WGS sequence"/>
</dbReference>
<evidence type="ECO:0000313" key="4">
    <source>
        <dbReference type="Proteomes" id="UP001597262"/>
    </source>
</evidence>
<keyword evidence="4" id="KW-1185">Reference proteome</keyword>
<keyword evidence="1" id="KW-0689">Ribosomal protein</keyword>
<evidence type="ECO:0008006" key="5">
    <source>
        <dbReference type="Google" id="ProtNLM"/>
    </source>
</evidence>
<evidence type="ECO:0000256" key="1">
    <source>
        <dbReference type="ARBA" id="ARBA00022980"/>
    </source>
</evidence>
<keyword evidence="2" id="KW-0687">Ribonucleoprotein</keyword>
<dbReference type="CDD" id="cd06088">
    <property type="entry name" value="KOW_RPL14"/>
    <property type="match status" value="1"/>
</dbReference>
<gene>
    <name evidence="3" type="ORF">ACFQ3W_21965</name>
</gene>
<proteinExistence type="predicted"/>
<protein>
    <recommendedName>
        <fullName evidence="5">Ribosomal protein L14E/L6E/L27E</fullName>
    </recommendedName>
</protein>
<dbReference type="Gene3D" id="2.30.30.30">
    <property type="match status" value="1"/>
</dbReference>
<evidence type="ECO:0000313" key="3">
    <source>
        <dbReference type="EMBL" id="MFD1178949.1"/>
    </source>
</evidence>
<dbReference type="SUPFAM" id="SSF50104">
    <property type="entry name" value="Translation proteins SH3-like domain"/>
    <property type="match status" value="1"/>
</dbReference>
<comment type="caution">
    <text evidence="3">The sequence shown here is derived from an EMBL/GenBank/DDBJ whole genome shotgun (WGS) entry which is preliminary data.</text>
</comment>
<evidence type="ECO:0000256" key="2">
    <source>
        <dbReference type="ARBA" id="ARBA00023274"/>
    </source>
</evidence>
<reference evidence="4" key="1">
    <citation type="journal article" date="2019" name="Int. J. Syst. Evol. Microbiol.">
        <title>The Global Catalogue of Microorganisms (GCM) 10K type strain sequencing project: providing services to taxonomists for standard genome sequencing and annotation.</title>
        <authorList>
            <consortium name="The Broad Institute Genomics Platform"/>
            <consortium name="The Broad Institute Genome Sequencing Center for Infectious Disease"/>
            <person name="Wu L."/>
            <person name="Ma J."/>
        </authorList>
    </citation>
    <scope>NUCLEOTIDE SEQUENCE [LARGE SCALE GENOMIC DNA]</scope>
    <source>
        <strain evidence="4">CCUG 59189</strain>
    </source>
</reference>
<dbReference type="EMBL" id="JBHTLM010000022">
    <property type="protein sequence ID" value="MFD1178949.1"/>
    <property type="molecule type" value="Genomic_DNA"/>
</dbReference>
<dbReference type="RefSeq" id="WP_379321395.1">
    <property type="nucleotide sequence ID" value="NZ_JBHTLM010000022.1"/>
</dbReference>
<organism evidence="3 4">
    <name type="scientific">Paenibacillus puldeungensis</name>
    <dbReference type="NCBI Taxonomy" id="696536"/>
    <lineage>
        <taxon>Bacteria</taxon>
        <taxon>Bacillati</taxon>
        <taxon>Bacillota</taxon>
        <taxon>Bacilli</taxon>
        <taxon>Bacillales</taxon>
        <taxon>Paenibacillaceae</taxon>
        <taxon>Paenibacillus</taxon>
    </lineage>
</organism>
<name>A0ABW3S306_9BACL</name>
<sequence length="104" mass="11906">MKVKHRSETQIGQLVKVLKGRDAEAIYVIIRVLDDRFVEIADGNKRKFDQPKRKNVQHLELLPMINSEVVHSLQESGKVTNAKLRHAVLAYQKFVNSIAEEKGD</sequence>
<dbReference type="InterPro" id="IPR041985">
    <property type="entry name" value="Ribosomal_eL14_KOW"/>
</dbReference>